<accession>A0A7J7KWC4</accession>
<reference evidence="1 2" key="1">
    <citation type="journal article" date="2020" name="IScience">
        <title>Genome Sequencing of the Endangered Kingdonia uniflora (Circaeasteraceae, Ranunculales) Reveals Potential Mechanisms of Evolutionary Specialization.</title>
        <authorList>
            <person name="Sun Y."/>
            <person name="Deng T."/>
            <person name="Zhang A."/>
            <person name="Moore M.J."/>
            <person name="Landis J.B."/>
            <person name="Lin N."/>
            <person name="Zhang H."/>
            <person name="Zhang X."/>
            <person name="Huang J."/>
            <person name="Zhang X."/>
            <person name="Sun H."/>
            <person name="Wang H."/>
        </authorList>
    </citation>
    <scope>NUCLEOTIDE SEQUENCE [LARGE SCALE GENOMIC DNA]</scope>
    <source>
        <strain evidence="1">TB1705</strain>
        <tissue evidence="1">Leaf</tissue>
    </source>
</reference>
<dbReference type="Proteomes" id="UP000541444">
    <property type="component" value="Unassembled WGS sequence"/>
</dbReference>
<evidence type="ECO:0000313" key="1">
    <source>
        <dbReference type="EMBL" id="KAF6134656.1"/>
    </source>
</evidence>
<organism evidence="1 2">
    <name type="scientific">Kingdonia uniflora</name>
    <dbReference type="NCBI Taxonomy" id="39325"/>
    <lineage>
        <taxon>Eukaryota</taxon>
        <taxon>Viridiplantae</taxon>
        <taxon>Streptophyta</taxon>
        <taxon>Embryophyta</taxon>
        <taxon>Tracheophyta</taxon>
        <taxon>Spermatophyta</taxon>
        <taxon>Magnoliopsida</taxon>
        <taxon>Ranunculales</taxon>
        <taxon>Circaeasteraceae</taxon>
        <taxon>Kingdonia</taxon>
    </lineage>
</organism>
<evidence type="ECO:0000313" key="2">
    <source>
        <dbReference type="Proteomes" id="UP000541444"/>
    </source>
</evidence>
<name>A0A7J7KWC4_9MAGN</name>
<keyword evidence="2" id="KW-1185">Reference proteome</keyword>
<dbReference type="EMBL" id="JACGCM010002827">
    <property type="protein sequence ID" value="KAF6134656.1"/>
    <property type="molecule type" value="Genomic_DNA"/>
</dbReference>
<protein>
    <submittedName>
        <fullName evidence="1">Uncharacterized protein</fullName>
    </submittedName>
</protein>
<gene>
    <name evidence="1" type="ORF">GIB67_002057</name>
</gene>
<sequence length="90" mass="10258">MDVNSDIILRNKTIYTVIFIIYIKESKFLHDFPSICTINSNSLSYEEIMKICHAFQNYVGVLYASSYCLESSLYSTKVSSDPGGSRDVLR</sequence>
<comment type="caution">
    <text evidence="1">The sequence shown here is derived from an EMBL/GenBank/DDBJ whole genome shotgun (WGS) entry which is preliminary data.</text>
</comment>
<dbReference type="AlphaFoldDB" id="A0A7J7KWC4"/>
<proteinExistence type="predicted"/>